<gene>
    <name evidence="7" type="ORF">GCM10008938_47540</name>
</gene>
<dbReference type="SUPFAM" id="SSF46689">
    <property type="entry name" value="Homeodomain-like"/>
    <property type="match status" value="1"/>
</dbReference>
<dbReference type="InterPro" id="IPR006119">
    <property type="entry name" value="Resolv_N"/>
</dbReference>
<accession>A0ABQ2DHK1</accession>
<dbReference type="Pfam" id="PF02796">
    <property type="entry name" value="HTH_7"/>
    <property type="match status" value="1"/>
</dbReference>
<dbReference type="InterPro" id="IPR050639">
    <property type="entry name" value="SSR_resolvase"/>
</dbReference>
<dbReference type="PROSITE" id="PS00397">
    <property type="entry name" value="RECOMBINASES_1"/>
    <property type="match status" value="1"/>
</dbReference>
<comment type="similarity">
    <text evidence="1">Belongs to the site-specific recombinase resolvase family.</text>
</comment>
<dbReference type="Proteomes" id="UP000632222">
    <property type="component" value="Unassembled WGS sequence"/>
</dbReference>
<dbReference type="Pfam" id="PF00239">
    <property type="entry name" value="Resolvase"/>
    <property type="match status" value="1"/>
</dbReference>
<feature type="domain" description="Resolvase/invertase-type recombinase catalytic" evidence="6">
    <location>
        <begin position="11"/>
        <end position="144"/>
    </location>
</feature>
<dbReference type="RefSeq" id="WP_189008091.1">
    <property type="nucleotide sequence ID" value="NZ_BMOD01000033.1"/>
</dbReference>
<evidence type="ECO:0000313" key="7">
    <source>
        <dbReference type="EMBL" id="GGJ55861.1"/>
    </source>
</evidence>
<dbReference type="SMART" id="SM00857">
    <property type="entry name" value="Resolvase"/>
    <property type="match status" value="1"/>
</dbReference>
<dbReference type="PROSITE" id="PS51736">
    <property type="entry name" value="RECOMBINASES_3"/>
    <property type="match status" value="1"/>
</dbReference>
<dbReference type="SUPFAM" id="SSF53041">
    <property type="entry name" value="Resolvase-like"/>
    <property type="match status" value="1"/>
</dbReference>
<reference evidence="8" key="1">
    <citation type="journal article" date="2019" name="Int. J. Syst. Evol. Microbiol.">
        <title>The Global Catalogue of Microorganisms (GCM) 10K type strain sequencing project: providing services to taxonomists for standard genome sequencing and annotation.</title>
        <authorList>
            <consortium name="The Broad Institute Genomics Platform"/>
            <consortium name="The Broad Institute Genome Sequencing Center for Infectious Disease"/>
            <person name="Wu L."/>
            <person name="Ma J."/>
        </authorList>
    </citation>
    <scope>NUCLEOTIDE SEQUENCE [LARGE SCALE GENOMIC DNA]</scope>
    <source>
        <strain evidence="8">JCM 14370</strain>
    </source>
</reference>
<evidence type="ECO:0000256" key="2">
    <source>
        <dbReference type="ARBA" id="ARBA00022908"/>
    </source>
</evidence>
<evidence type="ECO:0000256" key="3">
    <source>
        <dbReference type="ARBA" id="ARBA00023125"/>
    </source>
</evidence>
<dbReference type="PANTHER" id="PTHR30461">
    <property type="entry name" value="DNA-INVERTASE FROM LAMBDOID PROPHAGE"/>
    <property type="match status" value="1"/>
</dbReference>
<dbReference type="InterPro" id="IPR036162">
    <property type="entry name" value="Resolvase-like_N_sf"/>
</dbReference>
<keyword evidence="4" id="KW-0233">DNA recombination</keyword>
<proteinExistence type="inferred from homology"/>
<dbReference type="InterPro" id="IPR006118">
    <property type="entry name" value="Recombinase_CS"/>
</dbReference>
<dbReference type="Gene3D" id="1.10.10.60">
    <property type="entry name" value="Homeodomain-like"/>
    <property type="match status" value="1"/>
</dbReference>
<dbReference type="InterPro" id="IPR006120">
    <property type="entry name" value="Resolvase_HTH_dom"/>
</dbReference>
<name>A0ABQ2DHK1_9DEIO</name>
<keyword evidence="3" id="KW-0238">DNA-binding</keyword>
<dbReference type="EMBL" id="BMOD01000033">
    <property type="protein sequence ID" value="GGJ55861.1"/>
    <property type="molecule type" value="Genomic_DNA"/>
</dbReference>
<keyword evidence="2" id="KW-0229">DNA integration</keyword>
<organism evidence="7 8">
    <name type="scientific">Deinococcus roseus</name>
    <dbReference type="NCBI Taxonomy" id="392414"/>
    <lineage>
        <taxon>Bacteria</taxon>
        <taxon>Thermotogati</taxon>
        <taxon>Deinococcota</taxon>
        <taxon>Deinococci</taxon>
        <taxon>Deinococcales</taxon>
        <taxon>Deinococcaceae</taxon>
        <taxon>Deinococcus</taxon>
    </lineage>
</organism>
<evidence type="ECO:0000256" key="1">
    <source>
        <dbReference type="ARBA" id="ARBA00009913"/>
    </source>
</evidence>
<comment type="caution">
    <text evidence="7">The sequence shown here is derived from an EMBL/GenBank/DDBJ whole genome shotgun (WGS) entry which is preliminary data.</text>
</comment>
<dbReference type="InterPro" id="IPR009057">
    <property type="entry name" value="Homeodomain-like_sf"/>
</dbReference>
<protein>
    <submittedName>
        <fullName evidence="7">Resolvase</fullName>
    </submittedName>
</protein>
<dbReference type="CDD" id="cd03768">
    <property type="entry name" value="SR_ResInv"/>
    <property type="match status" value="1"/>
</dbReference>
<dbReference type="PANTHER" id="PTHR30461:SF2">
    <property type="entry name" value="SERINE RECOMBINASE PINE-RELATED"/>
    <property type="match status" value="1"/>
</dbReference>
<sequence>MSFVSSENSGPKVGYARVSTRDQNLNLQEDALTRAGCLRIFKDTSSGAKKDRPGLSEALNYLRAGDTLVVWKLDRLGRSLQHLIEVVTVLNEKKVNLLVLQEGINTSTANGKLFFHIFGALAEFERDLIRERTQAGLDAARARGRQGGRKSALSEDRQQVVLELLRNPAHSVKEIAETFGVSERCIYRLKAKHRKKSKE</sequence>
<evidence type="ECO:0000256" key="5">
    <source>
        <dbReference type="PROSITE-ProRule" id="PRU10137"/>
    </source>
</evidence>
<evidence type="ECO:0000313" key="8">
    <source>
        <dbReference type="Proteomes" id="UP000632222"/>
    </source>
</evidence>
<evidence type="ECO:0000256" key="4">
    <source>
        <dbReference type="ARBA" id="ARBA00023172"/>
    </source>
</evidence>
<feature type="active site" description="O-(5'-phospho-DNA)-serine intermediate" evidence="5">
    <location>
        <position position="19"/>
    </location>
</feature>
<keyword evidence="8" id="KW-1185">Reference proteome</keyword>
<dbReference type="Gene3D" id="3.40.50.1390">
    <property type="entry name" value="Resolvase, N-terminal catalytic domain"/>
    <property type="match status" value="1"/>
</dbReference>
<dbReference type="PROSITE" id="PS00398">
    <property type="entry name" value="RECOMBINASES_2"/>
    <property type="match status" value="1"/>
</dbReference>
<evidence type="ECO:0000259" key="6">
    <source>
        <dbReference type="PROSITE" id="PS51736"/>
    </source>
</evidence>